<gene>
    <name evidence="6" type="ORF">JOF44_002721</name>
</gene>
<dbReference type="Proteomes" id="UP000698222">
    <property type="component" value="Unassembled WGS sequence"/>
</dbReference>
<protein>
    <submittedName>
        <fullName evidence="6">Myo-inositol 2-dehydrogenase/D-chiro-inositol 1-dehydrogenase</fullName>
        <ecNumber evidence="6">1.1.1.18</ecNumber>
        <ecNumber evidence="6">1.1.1.369</ecNumber>
    </submittedName>
</protein>
<evidence type="ECO:0000256" key="2">
    <source>
        <dbReference type="ARBA" id="ARBA00023002"/>
    </source>
</evidence>
<evidence type="ECO:0000256" key="1">
    <source>
        <dbReference type="ARBA" id="ARBA00010928"/>
    </source>
</evidence>
<evidence type="ECO:0000313" key="6">
    <source>
        <dbReference type="EMBL" id="MBP2409818.1"/>
    </source>
</evidence>
<keyword evidence="3" id="KW-0520">NAD</keyword>
<proteinExistence type="inferred from homology"/>
<feature type="domain" description="Gfo/Idh/MocA-like oxidoreductase N-terminal" evidence="4">
    <location>
        <begin position="2"/>
        <end position="122"/>
    </location>
</feature>
<organism evidence="6 7">
    <name type="scientific">Brachybacterium fresconis</name>
    <dbReference type="NCBI Taxonomy" id="173363"/>
    <lineage>
        <taxon>Bacteria</taxon>
        <taxon>Bacillati</taxon>
        <taxon>Actinomycetota</taxon>
        <taxon>Actinomycetes</taxon>
        <taxon>Micrococcales</taxon>
        <taxon>Dermabacteraceae</taxon>
        <taxon>Brachybacterium</taxon>
    </lineage>
</organism>
<dbReference type="Gene3D" id="3.40.50.720">
    <property type="entry name" value="NAD(P)-binding Rossmann-like Domain"/>
    <property type="match status" value="1"/>
</dbReference>
<dbReference type="Gene3D" id="3.30.360.10">
    <property type="entry name" value="Dihydrodipicolinate Reductase, domain 2"/>
    <property type="match status" value="1"/>
</dbReference>
<sequence length="339" mass="36001">MVNIAVIGTGRIGAHHVRALSQDVRGAQVVAVVDPARDRAEAMADEFHVPHALGEIDDALQLDDVDAVVIATPVPTHLPLIEAAAAHGKHTFTEKPIGGDVEEARRAAAAAESAGIVFQVGFNRRFAESWSRAHDLVTAGAVGTIHRVHSVTRDPGPFTGEPSRISPGTVFQETLIHDFDTIGWFLGDARPMTVYAAADALVAPEAKDSGFLDSAVVTIRYDNGAIATAEASFSASYGYDLRGEVFGSSGMVQMGELPNSAARLFTTDGMHATTDGIDTVRFHDAYVAEFESFIRAIEGDHPNGHRPVGADGVAAQVLAEAAIRSHAQQRVVEVEEVLR</sequence>
<dbReference type="Pfam" id="PF01408">
    <property type="entry name" value="GFO_IDH_MocA"/>
    <property type="match status" value="1"/>
</dbReference>
<dbReference type="InterPro" id="IPR055170">
    <property type="entry name" value="GFO_IDH_MocA-like_dom"/>
</dbReference>
<dbReference type="InterPro" id="IPR036291">
    <property type="entry name" value="NAD(P)-bd_dom_sf"/>
</dbReference>
<dbReference type="SUPFAM" id="SSF51735">
    <property type="entry name" value="NAD(P)-binding Rossmann-fold domains"/>
    <property type="match status" value="1"/>
</dbReference>
<dbReference type="EMBL" id="JAGIOC010000001">
    <property type="protein sequence ID" value="MBP2409818.1"/>
    <property type="molecule type" value="Genomic_DNA"/>
</dbReference>
<dbReference type="PANTHER" id="PTHR42840">
    <property type="entry name" value="NAD(P)-BINDING ROSSMANN-FOLD SUPERFAMILY PROTEIN-RELATED"/>
    <property type="match status" value="1"/>
</dbReference>
<evidence type="ECO:0000259" key="4">
    <source>
        <dbReference type="Pfam" id="PF01408"/>
    </source>
</evidence>
<dbReference type="EC" id="1.1.1.18" evidence="6"/>
<dbReference type="PANTHER" id="PTHR42840:SF3">
    <property type="entry name" value="BINDING ROSSMANN FOLD OXIDOREDUCTASE, PUTATIVE (AFU_ORTHOLOGUE AFUA_2G10240)-RELATED"/>
    <property type="match status" value="1"/>
</dbReference>
<name>A0ABS4YLZ1_9MICO</name>
<dbReference type="InterPro" id="IPR000683">
    <property type="entry name" value="Gfo/Idh/MocA-like_OxRdtase_N"/>
</dbReference>
<evidence type="ECO:0000256" key="3">
    <source>
        <dbReference type="ARBA" id="ARBA00023027"/>
    </source>
</evidence>
<dbReference type="GO" id="GO:0050112">
    <property type="term" value="F:inositol 2-dehydrogenase (NAD+) activity"/>
    <property type="evidence" value="ECO:0007669"/>
    <property type="project" value="UniProtKB-EC"/>
</dbReference>
<reference evidence="6 7" key="1">
    <citation type="submission" date="2021-03" db="EMBL/GenBank/DDBJ databases">
        <title>Sequencing the genomes of 1000 actinobacteria strains.</title>
        <authorList>
            <person name="Klenk H.-P."/>
        </authorList>
    </citation>
    <scope>NUCLEOTIDE SEQUENCE [LARGE SCALE GENOMIC DNA]</scope>
    <source>
        <strain evidence="6 7">DSM 14564</strain>
    </source>
</reference>
<evidence type="ECO:0000259" key="5">
    <source>
        <dbReference type="Pfam" id="PF22725"/>
    </source>
</evidence>
<comment type="similarity">
    <text evidence="1">Belongs to the Gfo/Idh/MocA family.</text>
</comment>
<dbReference type="RefSeq" id="WP_209892453.1">
    <property type="nucleotide sequence ID" value="NZ_BAAAJV010000025.1"/>
</dbReference>
<dbReference type="SUPFAM" id="SSF55347">
    <property type="entry name" value="Glyceraldehyde-3-phosphate dehydrogenase-like, C-terminal domain"/>
    <property type="match status" value="1"/>
</dbReference>
<accession>A0ABS4YLZ1</accession>
<keyword evidence="7" id="KW-1185">Reference proteome</keyword>
<comment type="caution">
    <text evidence="6">The sequence shown here is derived from an EMBL/GenBank/DDBJ whole genome shotgun (WGS) entry which is preliminary data.</text>
</comment>
<feature type="domain" description="GFO/IDH/MocA-like oxidoreductase" evidence="5">
    <location>
        <begin position="131"/>
        <end position="252"/>
    </location>
</feature>
<keyword evidence="2 6" id="KW-0560">Oxidoreductase</keyword>
<evidence type="ECO:0000313" key="7">
    <source>
        <dbReference type="Proteomes" id="UP000698222"/>
    </source>
</evidence>
<dbReference type="Pfam" id="PF22725">
    <property type="entry name" value="GFO_IDH_MocA_C3"/>
    <property type="match status" value="1"/>
</dbReference>
<dbReference type="EC" id="1.1.1.369" evidence="6"/>